<keyword evidence="3" id="KW-1185">Reference proteome</keyword>
<dbReference type="EMBL" id="CAKXAJ010025830">
    <property type="protein sequence ID" value="CAH2244484.1"/>
    <property type="molecule type" value="Genomic_DNA"/>
</dbReference>
<protein>
    <submittedName>
        <fullName evidence="2">Jg17960 protein</fullName>
    </submittedName>
</protein>
<gene>
    <name evidence="2" type="primary">jg17960</name>
    <name evidence="2" type="ORF">PAEG_LOCUS20427</name>
</gene>
<dbReference type="Proteomes" id="UP000838756">
    <property type="component" value="Unassembled WGS sequence"/>
</dbReference>
<sequence length="150" mass="16963">MRLLSAIPATSCATATHSGDFRCPFVSPSQFPSISVNCLYSLNSVMSMTYERHNAIKMNLDEQPIRRYTETDEVSVIARDRACVRTEQYRHSEVMRSVGRSHIKRCERAAAAQAMYDPCYYLVVEPQSASGPHRSRQASYRVGEYSQKTG</sequence>
<accession>A0A8S4S2J3</accession>
<reference evidence="2" key="1">
    <citation type="submission" date="2022-03" db="EMBL/GenBank/DDBJ databases">
        <authorList>
            <person name="Lindestad O."/>
        </authorList>
    </citation>
    <scope>NUCLEOTIDE SEQUENCE</scope>
</reference>
<name>A0A8S4S2J3_9NEOP</name>
<feature type="region of interest" description="Disordered" evidence="1">
    <location>
        <begin position="129"/>
        <end position="150"/>
    </location>
</feature>
<dbReference type="AlphaFoldDB" id="A0A8S4S2J3"/>
<evidence type="ECO:0000313" key="2">
    <source>
        <dbReference type="EMBL" id="CAH2244484.1"/>
    </source>
</evidence>
<comment type="caution">
    <text evidence="2">The sequence shown here is derived from an EMBL/GenBank/DDBJ whole genome shotgun (WGS) entry which is preliminary data.</text>
</comment>
<dbReference type="OrthoDB" id="7439343at2759"/>
<evidence type="ECO:0000256" key="1">
    <source>
        <dbReference type="SAM" id="MobiDB-lite"/>
    </source>
</evidence>
<organism evidence="2 3">
    <name type="scientific">Pararge aegeria aegeria</name>
    <dbReference type="NCBI Taxonomy" id="348720"/>
    <lineage>
        <taxon>Eukaryota</taxon>
        <taxon>Metazoa</taxon>
        <taxon>Ecdysozoa</taxon>
        <taxon>Arthropoda</taxon>
        <taxon>Hexapoda</taxon>
        <taxon>Insecta</taxon>
        <taxon>Pterygota</taxon>
        <taxon>Neoptera</taxon>
        <taxon>Endopterygota</taxon>
        <taxon>Lepidoptera</taxon>
        <taxon>Glossata</taxon>
        <taxon>Ditrysia</taxon>
        <taxon>Papilionoidea</taxon>
        <taxon>Nymphalidae</taxon>
        <taxon>Satyrinae</taxon>
        <taxon>Satyrini</taxon>
        <taxon>Parargina</taxon>
        <taxon>Pararge</taxon>
    </lineage>
</organism>
<evidence type="ECO:0000313" key="3">
    <source>
        <dbReference type="Proteomes" id="UP000838756"/>
    </source>
</evidence>
<proteinExistence type="predicted"/>